<gene>
    <name evidence="2" type="ORF">NCTC11645_03395</name>
</gene>
<dbReference type="GeneID" id="58894264"/>
<dbReference type="RefSeq" id="WP_005504666.1">
    <property type="nucleotide sequence ID" value="NZ_CABMOB010000001.1"/>
</dbReference>
<reference evidence="2 3" key="1">
    <citation type="submission" date="2018-06" db="EMBL/GenBank/DDBJ databases">
        <authorList>
            <consortium name="Pathogen Informatics"/>
            <person name="Doyle S."/>
        </authorList>
    </citation>
    <scope>NUCLEOTIDE SEQUENCE [LARGE SCALE GENOMIC DNA]</scope>
    <source>
        <strain evidence="2 3">NCTC11645</strain>
    </source>
</reference>
<dbReference type="EMBL" id="UGHD01000003">
    <property type="protein sequence ID" value="STO98410.1"/>
    <property type="molecule type" value="Genomic_DNA"/>
</dbReference>
<feature type="transmembrane region" description="Helical" evidence="1">
    <location>
        <begin position="21"/>
        <end position="48"/>
    </location>
</feature>
<evidence type="ECO:0000313" key="3">
    <source>
        <dbReference type="Proteomes" id="UP000254512"/>
    </source>
</evidence>
<keyword evidence="1" id="KW-1133">Transmembrane helix</keyword>
<keyword evidence="1" id="KW-0472">Membrane</keyword>
<dbReference type="STRING" id="673.AL542_00085"/>
<dbReference type="Pfam" id="PF06796">
    <property type="entry name" value="NapE"/>
    <property type="match status" value="1"/>
</dbReference>
<dbReference type="KEGG" id="gho:AL542_00085"/>
<dbReference type="InterPro" id="IPR010649">
    <property type="entry name" value="NapE_TorE"/>
</dbReference>
<evidence type="ECO:0000313" key="2">
    <source>
        <dbReference type="EMBL" id="STO98410.1"/>
    </source>
</evidence>
<accession>A0A377J7K0</accession>
<sequence length="61" mass="6975">MEKNEADIDIVREGEKGTFEWRAFFFIAVFLFPILSVVLIGGYGFLIWMSQVFFFGPPGHG</sequence>
<keyword evidence="1" id="KW-0812">Transmembrane</keyword>
<name>A0A377J7K0_GRIHO</name>
<evidence type="ECO:0000256" key="1">
    <source>
        <dbReference type="SAM" id="Phobius"/>
    </source>
</evidence>
<proteinExistence type="predicted"/>
<organism evidence="2 3">
    <name type="scientific">Grimontia hollisae</name>
    <name type="common">Vibrio hollisae</name>
    <dbReference type="NCBI Taxonomy" id="673"/>
    <lineage>
        <taxon>Bacteria</taxon>
        <taxon>Pseudomonadati</taxon>
        <taxon>Pseudomonadota</taxon>
        <taxon>Gammaproteobacteria</taxon>
        <taxon>Vibrionales</taxon>
        <taxon>Vibrionaceae</taxon>
        <taxon>Grimontia</taxon>
    </lineage>
</organism>
<dbReference type="Proteomes" id="UP000254512">
    <property type="component" value="Unassembled WGS sequence"/>
</dbReference>
<protein>
    <submittedName>
        <fullName evidence="2">Periplasmic nitrate reductase system, NapE component</fullName>
    </submittedName>
</protein>
<dbReference type="AlphaFoldDB" id="A0A377J7K0"/>